<feature type="transmembrane region" description="Helical" evidence="8">
    <location>
        <begin position="184"/>
        <end position="205"/>
    </location>
</feature>
<comment type="similarity">
    <text evidence="2">Belongs to the amino acid-polyamine-organocation (APC) superfamily. Spore germination protein (SGP) (TC 2.A.3.9) family.</text>
</comment>
<keyword evidence="5 8" id="KW-0812">Transmembrane</keyword>
<feature type="transmembrane region" description="Helical" evidence="8">
    <location>
        <begin position="119"/>
        <end position="136"/>
    </location>
</feature>
<evidence type="ECO:0000313" key="9">
    <source>
        <dbReference type="EMBL" id="KON95908.1"/>
    </source>
</evidence>
<evidence type="ECO:0000256" key="3">
    <source>
        <dbReference type="ARBA" id="ARBA00022448"/>
    </source>
</evidence>
<evidence type="ECO:0000256" key="7">
    <source>
        <dbReference type="ARBA" id="ARBA00023136"/>
    </source>
</evidence>
<evidence type="ECO:0000256" key="8">
    <source>
        <dbReference type="SAM" id="Phobius"/>
    </source>
</evidence>
<keyword evidence="3" id="KW-0813">Transport</keyword>
<dbReference type="OrthoDB" id="2380120at2"/>
<dbReference type="InterPro" id="IPR004761">
    <property type="entry name" value="Spore_GerAB"/>
</dbReference>
<evidence type="ECO:0000313" key="12">
    <source>
        <dbReference type="Proteomes" id="UP000182836"/>
    </source>
</evidence>
<dbReference type="EMBL" id="LGUG01000004">
    <property type="protein sequence ID" value="KON95908.1"/>
    <property type="molecule type" value="Genomic_DNA"/>
</dbReference>
<evidence type="ECO:0000256" key="4">
    <source>
        <dbReference type="ARBA" id="ARBA00022544"/>
    </source>
</evidence>
<dbReference type="PATRIC" id="fig|47500.8.peg.2738"/>
<keyword evidence="7 8" id="KW-0472">Membrane</keyword>
<feature type="transmembrane region" description="Helical" evidence="8">
    <location>
        <begin position="303"/>
        <end position="322"/>
    </location>
</feature>
<dbReference type="Pfam" id="PF03845">
    <property type="entry name" value="Spore_permease"/>
    <property type="match status" value="1"/>
</dbReference>
<evidence type="ECO:0000256" key="5">
    <source>
        <dbReference type="ARBA" id="ARBA00022692"/>
    </source>
</evidence>
<dbReference type="PANTHER" id="PTHR34975">
    <property type="entry name" value="SPORE GERMINATION PROTEIN A2"/>
    <property type="match status" value="1"/>
</dbReference>
<feature type="transmembrane region" description="Helical" evidence="8">
    <location>
        <begin position="334"/>
        <end position="354"/>
    </location>
</feature>
<feature type="transmembrane region" description="Helical" evidence="8">
    <location>
        <begin position="269"/>
        <end position="291"/>
    </location>
</feature>
<evidence type="ECO:0000313" key="10">
    <source>
        <dbReference type="EMBL" id="SDK56501.1"/>
    </source>
</evidence>
<comment type="subcellular location">
    <subcellularLocation>
        <location evidence="1">Membrane</location>
        <topology evidence="1">Multi-pass membrane protein</topology>
    </subcellularLocation>
</comment>
<keyword evidence="6 8" id="KW-1133">Transmembrane helix</keyword>
<feature type="transmembrane region" description="Helical" evidence="8">
    <location>
        <begin position="143"/>
        <end position="164"/>
    </location>
</feature>
<gene>
    <name evidence="9" type="ORF">AF333_10865</name>
    <name evidence="10" type="ORF">SAMN04487909_1733</name>
</gene>
<proteinExistence type="inferred from homology"/>
<dbReference type="Proteomes" id="UP000037269">
    <property type="component" value="Unassembled WGS sequence"/>
</dbReference>
<protein>
    <submittedName>
        <fullName evidence="10">Spore germination protein (Amino acid permease)</fullName>
    </submittedName>
    <submittedName>
        <fullName evidence="9">Spore gernimation protein</fullName>
    </submittedName>
</protein>
<dbReference type="GO" id="GO:0016020">
    <property type="term" value="C:membrane"/>
    <property type="evidence" value="ECO:0007669"/>
    <property type="project" value="UniProtKB-SubCell"/>
</dbReference>
<dbReference type="Proteomes" id="UP000182836">
    <property type="component" value="Unassembled WGS sequence"/>
</dbReference>
<feature type="transmembrane region" description="Helical" evidence="8">
    <location>
        <begin position="43"/>
        <end position="67"/>
    </location>
</feature>
<dbReference type="STRING" id="47500.AF333_10865"/>
<dbReference type="Gene3D" id="1.20.1740.10">
    <property type="entry name" value="Amino acid/polyamine transporter I"/>
    <property type="match status" value="1"/>
</dbReference>
<dbReference type="EMBL" id="FNED01000073">
    <property type="protein sequence ID" value="SDK56501.1"/>
    <property type="molecule type" value="Genomic_DNA"/>
</dbReference>
<dbReference type="NCBIfam" id="TIGR00912">
    <property type="entry name" value="2A0309"/>
    <property type="match status" value="1"/>
</dbReference>
<reference evidence="10 12" key="2">
    <citation type="submission" date="2016-10" db="EMBL/GenBank/DDBJ databases">
        <authorList>
            <person name="de Groot N.N."/>
        </authorList>
    </citation>
    <scope>NUCLEOTIDE SEQUENCE [LARGE SCALE GENOMIC DNA]</scope>
    <source>
        <strain evidence="10 12">DSM 2895</strain>
    </source>
</reference>
<sequence>MSMTEKKSITLTQYILTIHGVQMGQDVLTLPSDVAAVAGTDGWISVIIGSIITMIVSLCIVSIMAKYPGETFLQVLTRYFGKWVGKACMIIWGLYSLMSVIVLLYFTVVVLRVSIVAQTPSYVLVFLFIIPIYMVIRSGAQIVGRYAVFVFFFTLWMPLLLLISLGDAHSVFLLPMIKEGIGPILYAAKNTVLVFFGFEMAFILYPYLKNKQMAARGIVIANSLSLILYLLITLACFSYFSPDEITQYIWTTLRLVKPIEFPFLERFEIIFLSFFLYLFSTSIIPYAFSVTKSVEQIFDKKDWQLPIYILLLGLFFTSFFHKINYKELETLRTWWGWTGITVAYAFPVVLFLYITAHQYLNRQRA</sequence>
<keyword evidence="4" id="KW-0309">Germination</keyword>
<evidence type="ECO:0000256" key="2">
    <source>
        <dbReference type="ARBA" id="ARBA00007998"/>
    </source>
</evidence>
<feature type="transmembrane region" description="Helical" evidence="8">
    <location>
        <begin position="88"/>
        <end position="113"/>
    </location>
</feature>
<name>A0A0D1XVL2_ANEMI</name>
<dbReference type="PANTHER" id="PTHR34975:SF2">
    <property type="entry name" value="SPORE GERMINATION PROTEIN A2"/>
    <property type="match status" value="1"/>
</dbReference>
<accession>A0A0D1XVL2</accession>
<evidence type="ECO:0000256" key="6">
    <source>
        <dbReference type="ARBA" id="ARBA00022989"/>
    </source>
</evidence>
<feature type="transmembrane region" description="Helical" evidence="8">
    <location>
        <begin position="217"/>
        <end position="240"/>
    </location>
</feature>
<evidence type="ECO:0000256" key="1">
    <source>
        <dbReference type="ARBA" id="ARBA00004141"/>
    </source>
</evidence>
<organism evidence="9 11">
    <name type="scientific">Aneurinibacillus migulanus</name>
    <name type="common">Bacillus migulanus</name>
    <dbReference type="NCBI Taxonomy" id="47500"/>
    <lineage>
        <taxon>Bacteria</taxon>
        <taxon>Bacillati</taxon>
        <taxon>Bacillota</taxon>
        <taxon>Bacilli</taxon>
        <taxon>Bacillales</taxon>
        <taxon>Paenibacillaceae</taxon>
        <taxon>Aneurinibacillus group</taxon>
        <taxon>Aneurinibacillus</taxon>
    </lineage>
</organism>
<evidence type="ECO:0000313" key="11">
    <source>
        <dbReference type="Proteomes" id="UP000037269"/>
    </source>
</evidence>
<dbReference type="GO" id="GO:0009847">
    <property type="term" value="P:spore germination"/>
    <property type="evidence" value="ECO:0007669"/>
    <property type="project" value="InterPro"/>
</dbReference>
<dbReference type="RefSeq" id="WP_043064574.1">
    <property type="nucleotide sequence ID" value="NZ_BJOA01000323.1"/>
</dbReference>
<dbReference type="AlphaFoldDB" id="A0A0D1XVL2"/>
<keyword evidence="11" id="KW-1185">Reference proteome</keyword>
<reference evidence="9 11" key="1">
    <citation type="submission" date="2015-07" db="EMBL/GenBank/DDBJ databases">
        <title>Fjat-14205 dsm 2895.</title>
        <authorList>
            <person name="Liu B."/>
            <person name="Wang J."/>
            <person name="Zhu Y."/>
            <person name="Liu G."/>
            <person name="Chen Q."/>
            <person name="Chen Z."/>
            <person name="Lan J."/>
            <person name="Che J."/>
            <person name="Ge C."/>
            <person name="Shi H."/>
            <person name="Pan Z."/>
            <person name="Liu X."/>
        </authorList>
    </citation>
    <scope>NUCLEOTIDE SEQUENCE [LARGE SCALE GENOMIC DNA]</scope>
    <source>
        <strain evidence="9 11">DSM 2895</strain>
    </source>
</reference>